<dbReference type="InterPro" id="IPR046985">
    <property type="entry name" value="IP5"/>
</dbReference>
<feature type="compositionally biased region" description="Gly residues" evidence="2">
    <location>
        <begin position="285"/>
        <end position="305"/>
    </location>
</feature>
<feature type="domain" description="Inositol polyphosphate-related phosphatase" evidence="3">
    <location>
        <begin position="27"/>
        <end position="624"/>
    </location>
</feature>
<feature type="region of interest" description="Disordered" evidence="2">
    <location>
        <begin position="679"/>
        <end position="732"/>
    </location>
</feature>
<comment type="similarity">
    <text evidence="1">Belongs to the inositol polyphosphate 5-phosphatase family.</text>
</comment>
<feature type="region of interest" description="Disordered" evidence="2">
    <location>
        <begin position="1"/>
        <end position="23"/>
    </location>
</feature>
<dbReference type="Pfam" id="PF22669">
    <property type="entry name" value="Exo_endo_phos2"/>
    <property type="match status" value="2"/>
</dbReference>
<dbReference type="GO" id="GO:0046856">
    <property type="term" value="P:phosphatidylinositol dephosphorylation"/>
    <property type="evidence" value="ECO:0007669"/>
    <property type="project" value="InterPro"/>
</dbReference>
<dbReference type="PANTHER" id="PTHR11200:SF275">
    <property type="entry name" value="LD06095P"/>
    <property type="match status" value="1"/>
</dbReference>
<evidence type="ECO:0000259" key="3">
    <source>
        <dbReference type="SMART" id="SM00128"/>
    </source>
</evidence>
<evidence type="ECO:0000313" key="4">
    <source>
        <dbReference type="EMBL" id="EEH54440.1"/>
    </source>
</evidence>
<feature type="compositionally biased region" description="Low complexity" evidence="2">
    <location>
        <begin position="464"/>
        <end position="478"/>
    </location>
</feature>
<dbReference type="Gene3D" id="3.60.10.10">
    <property type="entry name" value="Endonuclease/exonuclease/phosphatase"/>
    <property type="match status" value="2"/>
</dbReference>
<feature type="region of interest" description="Disordered" evidence="2">
    <location>
        <begin position="431"/>
        <end position="498"/>
    </location>
</feature>
<dbReference type="OrthoDB" id="498967at2759"/>
<evidence type="ECO:0000256" key="2">
    <source>
        <dbReference type="SAM" id="MobiDB-lite"/>
    </source>
</evidence>
<dbReference type="AlphaFoldDB" id="C1N1G1"/>
<evidence type="ECO:0000313" key="5">
    <source>
        <dbReference type="Proteomes" id="UP000001876"/>
    </source>
</evidence>
<feature type="region of interest" description="Disordered" evidence="2">
    <location>
        <begin position="835"/>
        <end position="884"/>
    </location>
</feature>
<dbReference type="RefSeq" id="XP_003061810.1">
    <property type="nucleotide sequence ID" value="XM_003061764.1"/>
</dbReference>
<feature type="region of interest" description="Disordered" evidence="2">
    <location>
        <begin position="787"/>
        <end position="813"/>
    </location>
</feature>
<dbReference type="STRING" id="564608.C1N1G1"/>
<dbReference type="InterPro" id="IPR036691">
    <property type="entry name" value="Endo/exonu/phosph_ase_sf"/>
</dbReference>
<dbReference type="PANTHER" id="PTHR11200">
    <property type="entry name" value="INOSITOL 5-PHOSPHATASE"/>
    <property type="match status" value="1"/>
</dbReference>
<feature type="region of interest" description="Disordered" evidence="2">
    <location>
        <begin position="266"/>
        <end position="331"/>
    </location>
</feature>
<dbReference type="KEGG" id="mpp:MICPUCDRAFT_51390"/>
<reference evidence="4 5" key="1">
    <citation type="journal article" date="2009" name="Science">
        <title>Green evolution and dynamic adaptations revealed by genomes of the marine picoeukaryotes Micromonas.</title>
        <authorList>
            <person name="Worden A.Z."/>
            <person name="Lee J.H."/>
            <person name="Mock T."/>
            <person name="Rouze P."/>
            <person name="Simmons M.P."/>
            <person name="Aerts A.L."/>
            <person name="Allen A.E."/>
            <person name="Cuvelier M.L."/>
            <person name="Derelle E."/>
            <person name="Everett M.V."/>
            <person name="Foulon E."/>
            <person name="Grimwood J."/>
            <person name="Gundlach H."/>
            <person name="Henrissat B."/>
            <person name="Napoli C."/>
            <person name="McDonald S.M."/>
            <person name="Parker M.S."/>
            <person name="Rombauts S."/>
            <person name="Salamov A."/>
            <person name="Von Dassow P."/>
            <person name="Badger J.H."/>
            <person name="Coutinho P.M."/>
            <person name="Demir E."/>
            <person name="Dubchak I."/>
            <person name="Gentemann C."/>
            <person name="Eikrem W."/>
            <person name="Gready J.E."/>
            <person name="John U."/>
            <person name="Lanier W."/>
            <person name="Lindquist E.A."/>
            <person name="Lucas S."/>
            <person name="Mayer K.F."/>
            <person name="Moreau H."/>
            <person name="Not F."/>
            <person name="Otillar R."/>
            <person name="Panaud O."/>
            <person name="Pangilinan J."/>
            <person name="Paulsen I."/>
            <person name="Piegu B."/>
            <person name="Poliakov A."/>
            <person name="Robbens S."/>
            <person name="Schmutz J."/>
            <person name="Toulza E."/>
            <person name="Wyss T."/>
            <person name="Zelensky A."/>
            <person name="Zhou K."/>
            <person name="Armbrust E.V."/>
            <person name="Bhattacharya D."/>
            <person name="Goodenough U.W."/>
            <person name="Van de Peer Y."/>
            <person name="Grigoriev I.V."/>
        </authorList>
    </citation>
    <scope>NUCLEOTIDE SEQUENCE [LARGE SCALE GENOMIC DNA]</scope>
    <source>
        <strain evidence="4 5">CCMP1545</strain>
    </source>
</reference>
<sequence>MTDTRGGPAPSPSSAAAGRAPHAPGSGGVSVFVGTWNLGNEAPQMDACAEWLARARGHDVIAIAAQEASYPHAKHNLSPKLVSAELQDANAYQVKKLGFMKSSKLTRAGGMAAGAMAGAVAAGPFAPVGFFVGAAAGYYSSTKVTEEIKVRNHFFDVVKAAVGPGYVVAQTSVLLQMRLIVLAAAPVADLVAEIRVGHQATGILNAVGNKGGLMVRLALQGGESIAFVAAHLAAHEGAKHVLARNDSLARILSGCWLSSRPAKLGGGPPGGTANAHEGAASAVGGAAGPGGDPDLEGGGGGGGASSTGATPPTSPGSPTAKRTPTTMASPTTMAAISKKWKEKTKAKVDHGRDHAHAVELLACTSHVFVFGDLNYRIDPGVVTGRGWNKSWKRGFDTSSTSIAAALKNKSGARDKAAVAAFAAADAAARESGVSSATPPPPLGGGGNASLLNATATSGPLTSPGAPAEGLDDAAAAPLVRDRRREEEEDEEVKISGKDDDEIAAAAARYVEGWNAVNEKAAAGDFAALLDADQLNRERRRGAALHGFREAPLGFPPTFKYDPNKRERRCEYSRKRVPSYADRVLFHSLPSRGVRVAEYDAAKPLCTSDHAPVYASCEVDLPKVLDHLHAKVAAAAAAGGETAAAAKKTAGAAAAGATMVKATLRLVNFRVTLDDVTLRQPKDANGTEPGTPDATPSRRNSVSLTSPKKDNATAKSAAAADAKTAAGGKKDGVSASDLRDALRRLAVAAGVGGAAGKYDGPPAVCQFTCEGPNGGGCGAGTWWVGDPSTRSASAADGAATPTRTTTDPRTAADEADGTLGAQTVVEVVWNQEALPMFALGPPPPPPTPGEGGGEPDASGAVAAAPGAGTKARSHHAGPHTTASAW</sequence>
<dbReference type="GO" id="GO:0004439">
    <property type="term" value="F:phosphatidylinositol-4,5-bisphosphate 5-phosphatase activity"/>
    <property type="evidence" value="ECO:0007669"/>
    <property type="project" value="TreeGrafter"/>
</dbReference>
<gene>
    <name evidence="4" type="ORF">MICPUCDRAFT_51390</name>
</gene>
<evidence type="ECO:0000256" key="1">
    <source>
        <dbReference type="ARBA" id="ARBA00010768"/>
    </source>
</evidence>
<feature type="compositionally biased region" description="Polar residues" evidence="2">
    <location>
        <begin position="696"/>
        <end position="705"/>
    </location>
</feature>
<organism evidence="5">
    <name type="scientific">Micromonas pusilla (strain CCMP1545)</name>
    <name type="common">Picoplanktonic green alga</name>
    <dbReference type="NCBI Taxonomy" id="564608"/>
    <lineage>
        <taxon>Eukaryota</taxon>
        <taxon>Viridiplantae</taxon>
        <taxon>Chlorophyta</taxon>
        <taxon>Mamiellophyceae</taxon>
        <taxon>Mamiellales</taxon>
        <taxon>Mamiellaceae</taxon>
        <taxon>Micromonas</taxon>
    </lineage>
</organism>
<dbReference type="InterPro" id="IPR000300">
    <property type="entry name" value="IPPc"/>
</dbReference>
<name>C1N1G1_MICPC</name>
<dbReference type="SMART" id="SM00128">
    <property type="entry name" value="IPPc"/>
    <property type="match status" value="1"/>
</dbReference>
<keyword evidence="5" id="KW-1185">Reference proteome</keyword>
<feature type="compositionally biased region" description="Low complexity" evidence="2">
    <location>
        <begin position="793"/>
        <end position="808"/>
    </location>
</feature>
<protein>
    <submittedName>
        <fullName evidence="4">Predicted protein</fullName>
    </submittedName>
</protein>
<feature type="compositionally biased region" description="Low complexity" evidence="2">
    <location>
        <begin position="712"/>
        <end position="726"/>
    </location>
</feature>
<proteinExistence type="inferred from homology"/>
<feature type="compositionally biased region" description="Low complexity" evidence="2">
    <location>
        <begin position="306"/>
        <end position="331"/>
    </location>
</feature>
<dbReference type="GeneID" id="9687249"/>
<feature type="compositionally biased region" description="Low complexity" evidence="2">
    <location>
        <begin position="854"/>
        <end position="869"/>
    </location>
</feature>
<dbReference type="eggNOG" id="KOG0565">
    <property type="taxonomic scope" value="Eukaryota"/>
</dbReference>
<accession>C1N1G1</accession>
<dbReference type="EMBL" id="GG663744">
    <property type="protein sequence ID" value="EEH54440.1"/>
    <property type="molecule type" value="Genomic_DNA"/>
</dbReference>
<dbReference type="Proteomes" id="UP000001876">
    <property type="component" value="Unassembled WGS sequence"/>
</dbReference>
<dbReference type="SUPFAM" id="SSF56219">
    <property type="entry name" value="DNase I-like"/>
    <property type="match status" value="1"/>
</dbReference>